<evidence type="ECO:0000313" key="1">
    <source>
        <dbReference type="EMBL" id="UNO50026.1"/>
    </source>
</evidence>
<accession>A0A9E6ZLT3</accession>
<keyword evidence="2" id="KW-1185">Reference proteome</keyword>
<dbReference type="KEGG" id="aaco:K1I37_05905"/>
<keyword evidence="1" id="KW-0378">Hydrolase</keyword>
<gene>
    <name evidence="1" type="ORF">K1I37_05905</name>
</gene>
<reference evidence="2" key="1">
    <citation type="journal article" date="2022" name="G3 (Bethesda)">
        <title>Unveiling the complete genome sequence of Alicyclobacillus acidoterrestris DSM 3922T, a taint-producing strain.</title>
        <authorList>
            <person name="Leonardo I.C."/>
            <person name="Barreto Crespo M.T."/>
            <person name="Gaspar F.B."/>
        </authorList>
    </citation>
    <scope>NUCLEOTIDE SEQUENCE [LARGE SCALE GENOMIC DNA]</scope>
    <source>
        <strain evidence="2">DSM 3922</strain>
    </source>
</reference>
<dbReference type="eggNOG" id="COG4632">
    <property type="taxonomic scope" value="Bacteria"/>
</dbReference>
<dbReference type="EMBL" id="CP080467">
    <property type="protein sequence ID" value="UNO50026.1"/>
    <property type="molecule type" value="Genomic_DNA"/>
</dbReference>
<dbReference type="InterPro" id="IPR018711">
    <property type="entry name" value="NAGPA"/>
</dbReference>
<name>T0DNL4_ALIAG</name>
<organism evidence="1 2">
    <name type="scientific">Alicyclobacillus acidoterrestris (strain ATCC 49025 / DSM 3922 / CIP 106132 / NCIMB 13137 / GD3B)</name>
    <dbReference type="NCBI Taxonomy" id="1356854"/>
    <lineage>
        <taxon>Bacteria</taxon>
        <taxon>Bacillati</taxon>
        <taxon>Bacillota</taxon>
        <taxon>Bacilli</taxon>
        <taxon>Bacillales</taxon>
        <taxon>Alicyclobacillaceae</taxon>
        <taxon>Alicyclobacillus</taxon>
    </lineage>
</organism>
<accession>T0DNL4</accession>
<dbReference type="Proteomes" id="UP000829401">
    <property type="component" value="Chromosome"/>
</dbReference>
<evidence type="ECO:0000313" key="2">
    <source>
        <dbReference type="Proteomes" id="UP000829401"/>
    </source>
</evidence>
<dbReference type="PANTHER" id="PTHR40446:SF2">
    <property type="entry name" value="N-ACETYLGLUCOSAMINE-1-PHOSPHODIESTER ALPHA-N-ACETYLGLUCOSAMINIDASE"/>
    <property type="match status" value="1"/>
</dbReference>
<proteinExistence type="predicted"/>
<dbReference type="OrthoDB" id="9816453at2"/>
<keyword evidence="1" id="KW-0326">Glycosidase</keyword>
<dbReference type="RefSeq" id="WP_021294886.1">
    <property type="nucleotide sequence ID" value="NZ_AURB01000021.1"/>
</dbReference>
<dbReference type="Pfam" id="PF09992">
    <property type="entry name" value="NAGPA"/>
    <property type="match status" value="1"/>
</dbReference>
<sequence>MYHGRYQPPGTRKQEPEVPKGKPALRWVVFFFVCFIYFCVSTSLWVFHGPFQSLRNYVIDTFDETRHGYLLRPLSLFTLPNSVIEAHALADGGMVSETTPIDEIRTQNFDNNDGSIQLETYNGQTFTAHIMIVDDPKRIKVATTRYLGKRGETVLQMVEDTGAVAGVNGGAFSDANEQGTGAYPLGITMHDGKVITGAGSTGKHAEIAFTSGGQLIAGNYSLADLREKNVQEALSFGPVLVLNGQPVQVPDQGYNPRTAIGQTADGKVILVVTDGRGQYGHLGASMSDITAIMLKYHAVTAVDLDGGSSTTMVYHDKLVNTPVDLTGARSVATSIVVMPESRGQ</sequence>
<protein>
    <submittedName>
        <fullName evidence="1">Phosphodiester glycosidase family protein</fullName>
    </submittedName>
</protein>
<dbReference type="PANTHER" id="PTHR40446">
    <property type="entry name" value="N-ACETYLGLUCOSAMINE-1-PHOSPHODIESTER ALPHA-N-ACETYLGLUCOSAMINIDASE"/>
    <property type="match status" value="1"/>
</dbReference>
<dbReference type="GO" id="GO:0016798">
    <property type="term" value="F:hydrolase activity, acting on glycosyl bonds"/>
    <property type="evidence" value="ECO:0007669"/>
    <property type="project" value="UniProtKB-KW"/>
</dbReference>
<dbReference type="AlphaFoldDB" id="T0DNL4"/>
<dbReference type="STRING" id="1356854.N007_18910"/>